<comment type="similarity">
    <text evidence="1 6">Belongs to the carbohydrate kinase PfkB family.</text>
</comment>
<name>A0A173YSC2_9FIRM</name>
<dbReference type="RefSeq" id="WP_036375833.1">
    <property type="nucleotide sequence ID" value="NZ_CABIWZ010000005.1"/>
</dbReference>
<dbReference type="UniPathway" id="UPA00076">
    <property type="reaction ID" value="UER00146"/>
</dbReference>
<keyword evidence="2 6" id="KW-0808">Transferase</keyword>
<dbReference type="Gene3D" id="3.40.1190.20">
    <property type="match status" value="1"/>
</dbReference>
<evidence type="ECO:0000256" key="5">
    <source>
        <dbReference type="ARBA" id="ARBA00022840"/>
    </source>
</evidence>
<dbReference type="Gene3D" id="2.20.150.10">
    <property type="entry name" value="putative 5-dehydro-2- deoxygluconokinase"/>
    <property type="match status" value="1"/>
</dbReference>
<dbReference type="GO" id="GO:0047590">
    <property type="term" value="F:5-dehydro-2-deoxygluconokinase activity"/>
    <property type="evidence" value="ECO:0007669"/>
    <property type="project" value="UniProtKB-UniRule"/>
</dbReference>
<keyword evidence="4 6" id="KW-0418">Kinase</keyword>
<dbReference type="PROSITE" id="PS50042">
    <property type="entry name" value="CNMP_BINDING_3"/>
    <property type="match status" value="1"/>
</dbReference>
<dbReference type="EMBL" id="CYYU01000005">
    <property type="protein sequence ID" value="CUN65718.1"/>
    <property type="molecule type" value="Genomic_DNA"/>
</dbReference>
<dbReference type="NCBIfam" id="TIGR04382">
    <property type="entry name" value="myo_inos_iolC_N"/>
    <property type="match status" value="1"/>
</dbReference>
<dbReference type="PANTHER" id="PTHR43085">
    <property type="entry name" value="HEXOKINASE FAMILY MEMBER"/>
    <property type="match status" value="1"/>
</dbReference>
<proteinExistence type="inferred from homology"/>
<dbReference type="PANTHER" id="PTHR43085:SF49">
    <property type="entry name" value="5-DEHYDRO-2-DEOXYGLUCONOKINASE"/>
    <property type="match status" value="1"/>
</dbReference>
<dbReference type="eggNOG" id="COG0524">
    <property type="taxonomic scope" value="Bacteria"/>
</dbReference>
<evidence type="ECO:0000256" key="2">
    <source>
        <dbReference type="ARBA" id="ARBA00022679"/>
    </source>
</evidence>
<dbReference type="OrthoDB" id="9813569at2"/>
<dbReference type="HAMAP" id="MF_01668">
    <property type="entry name" value="IolC"/>
    <property type="match status" value="1"/>
</dbReference>
<evidence type="ECO:0000256" key="6">
    <source>
        <dbReference type="HAMAP-Rule" id="MF_01668"/>
    </source>
</evidence>
<dbReference type="STRING" id="187979.ERS852385_01016"/>
<evidence type="ECO:0000256" key="3">
    <source>
        <dbReference type="ARBA" id="ARBA00022741"/>
    </source>
</evidence>
<evidence type="ECO:0000256" key="4">
    <source>
        <dbReference type="ARBA" id="ARBA00022777"/>
    </source>
</evidence>
<comment type="function">
    <text evidence="6">Catalyzes the phosphorylation of 5-dehydro-2-deoxy-D-gluconate (2-deoxy-5-keto-D-gluconate or DKG) to 6-phospho-5-dehydro-2-deoxy-D-gluconate (DKGP).</text>
</comment>
<dbReference type="InterPro" id="IPR030830">
    <property type="entry name" value="Myo_inos_IolC"/>
</dbReference>
<gene>
    <name evidence="6 8" type="primary">iolC</name>
    <name evidence="8" type="ORF">ERS852385_01016</name>
</gene>
<comment type="pathway">
    <text evidence="6">Polyol metabolism; myo-inositol degradation into acetyl-CoA; acetyl-CoA from myo-inositol: step 5/7.</text>
</comment>
<dbReference type="GO" id="GO:0019310">
    <property type="term" value="P:inositol catabolic process"/>
    <property type="evidence" value="ECO:0007669"/>
    <property type="project" value="UniProtKB-UniRule"/>
</dbReference>
<dbReference type="CDD" id="cd01166">
    <property type="entry name" value="KdgK"/>
    <property type="match status" value="1"/>
</dbReference>
<organism evidence="8 9">
    <name type="scientific">Mitsuokella jalaludinii</name>
    <dbReference type="NCBI Taxonomy" id="187979"/>
    <lineage>
        <taxon>Bacteria</taxon>
        <taxon>Bacillati</taxon>
        <taxon>Bacillota</taxon>
        <taxon>Negativicutes</taxon>
        <taxon>Selenomonadales</taxon>
        <taxon>Selenomonadaceae</taxon>
        <taxon>Mitsuokella</taxon>
    </lineage>
</organism>
<protein>
    <recommendedName>
        <fullName evidence="6">5-dehydro-2-deoxygluconokinase</fullName>
        <ecNumber evidence="6">2.7.1.92</ecNumber>
    </recommendedName>
    <alternativeName>
        <fullName evidence="6">2-deoxy-5-keto-D-gluconate kinase</fullName>
        <shortName evidence="6">DKG kinase</shortName>
    </alternativeName>
</protein>
<feature type="domain" description="Cyclic nucleotide-binding" evidence="7">
    <location>
        <begin position="212"/>
        <end position="308"/>
    </location>
</feature>
<evidence type="ECO:0000313" key="8">
    <source>
        <dbReference type="EMBL" id="CUN65718.1"/>
    </source>
</evidence>
<keyword evidence="9" id="KW-1185">Reference proteome</keyword>
<evidence type="ECO:0000256" key="1">
    <source>
        <dbReference type="ARBA" id="ARBA00010688"/>
    </source>
</evidence>
<dbReference type="GO" id="GO:0005524">
    <property type="term" value="F:ATP binding"/>
    <property type="evidence" value="ECO:0007669"/>
    <property type="project" value="UniProtKB-UniRule"/>
</dbReference>
<keyword evidence="5 6" id="KW-0067">ATP-binding</keyword>
<dbReference type="InterPro" id="IPR022841">
    <property type="entry name" value="DKG_kinase_firmi"/>
</dbReference>
<keyword evidence="3 6" id="KW-0547">Nucleotide-binding</keyword>
<dbReference type="Pfam" id="PF00294">
    <property type="entry name" value="PfkB"/>
    <property type="match status" value="1"/>
</dbReference>
<dbReference type="AlphaFoldDB" id="A0A173YSC2"/>
<evidence type="ECO:0000259" key="7">
    <source>
        <dbReference type="PROSITE" id="PS50042"/>
    </source>
</evidence>
<dbReference type="InterPro" id="IPR050306">
    <property type="entry name" value="PfkB_Carbo_kinase"/>
</dbReference>
<dbReference type="Proteomes" id="UP000095546">
    <property type="component" value="Unassembled WGS sequence"/>
</dbReference>
<accession>A0A173YSC2</accession>
<reference evidence="8 9" key="1">
    <citation type="submission" date="2015-09" db="EMBL/GenBank/DDBJ databases">
        <authorList>
            <consortium name="Pathogen Informatics"/>
        </authorList>
    </citation>
    <scope>NUCLEOTIDE SEQUENCE [LARGE SCALE GENOMIC DNA]</scope>
    <source>
        <strain evidence="8 9">2789STDY5608828</strain>
    </source>
</reference>
<dbReference type="EC" id="2.7.1.92" evidence="6"/>
<sequence length="344" mass="38093">MALISFDENKKRDVVLIGRVTLDFNPNELNRTLDKVKTFSMYLGGSPGNMAVGINKLGKNVGFIGCVSDDQFGDFVLNYFNERGIDTSQMTRAKNGERMGLTFTEIKSPTESSILMYRDQVADLEIAPEDVDEQYIADSKILIVSGTALSKSPSREACLLAVQYAKKHGTRVIFDIDYRPYSWRSKKDIQIYYSLLASMADVIIGSRDEVNLTEGLDEEATEPADHVIAEKYIEQGAKIVIIKHGKKGSIAYTADKKAYKVESYHIKLLKSFGGGDAYGSAFVYGLLAGWTVPQALQHGTAHAAMVVASHSCSDAMQTVEQIDAFMQEHKDEKVITELDWEAAL</sequence>
<dbReference type="InterPro" id="IPR023314">
    <property type="entry name" value="Myo_inos_IolC-like_sf"/>
</dbReference>
<comment type="catalytic activity">
    <reaction evidence="6">
        <text>5-dehydro-2-deoxy-D-gluconate + ATP = 6-phospho-5-dehydro-2-deoxy-D-gluconate + ADP + H(+)</text>
        <dbReference type="Rhea" id="RHEA:13497"/>
        <dbReference type="ChEBI" id="CHEBI:15378"/>
        <dbReference type="ChEBI" id="CHEBI:16669"/>
        <dbReference type="ChEBI" id="CHEBI:30616"/>
        <dbReference type="ChEBI" id="CHEBI:57949"/>
        <dbReference type="ChEBI" id="CHEBI:456216"/>
        <dbReference type="EC" id="2.7.1.92"/>
    </reaction>
</comment>
<evidence type="ECO:0000313" key="9">
    <source>
        <dbReference type="Proteomes" id="UP000095546"/>
    </source>
</evidence>
<dbReference type="GeneID" id="83710408"/>
<dbReference type="InterPro" id="IPR000595">
    <property type="entry name" value="cNMP-bd_dom"/>
</dbReference>
<dbReference type="InterPro" id="IPR029056">
    <property type="entry name" value="Ribokinase-like"/>
</dbReference>
<dbReference type="SUPFAM" id="SSF53613">
    <property type="entry name" value="Ribokinase-like"/>
    <property type="match status" value="1"/>
</dbReference>
<dbReference type="InterPro" id="IPR011611">
    <property type="entry name" value="PfkB_dom"/>
</dbReference>